<feature type="compositionally biased region" description="Basic and acidic residues" evidence="1">
    <location>
        <begin position="113"/>
        <end position="137"/>
    </location>
</feature>
<dbReference type="Proteomes" id="UP000319801">
    <property type="component" value="Unassembled WGS sequence"/>
</dbReference>
<reference evidence="2 3" key="1">
    <citation type="journal article" date="2019" name="Genome Biol. Evol.">
        <title>Whole-Genome Sequencing of the Giant Devil Catfish, Bagarius yarrelli.</title>
        <authorList>
            <person name="Jiang W."/>
            <person name="Lv Y."/>
            <person name="Cheng L."/>
            <person name="Yang K."/>
            <person name="Chao B."/>
            <person name="Wang X."/>
            <person name="Li Y."/>
            <person name="Pan X."/>
            <person name="You X."/>
            <person name="Zhang Y."/>
            <person name="Yang J."/>
            <person name="Li J."/>
            <person name="Zhang X."/>
            <person name="Liu S."/>
            <person name="Sun C."/>
            <person name="Yang J."/>
            <person name="Shi Q."/>
        </authorList>
    </citation>
    <scope>NUCLEOTIDE SEQUENCE [LARGE SCALE GENOMIC DNA]</scope>
    <source>
        <strain evidence="2">JWS20170419001</strain>
        <tissue evidence="2">Muscle</tissue>
    </source>
</reference>
<evidence type="ECO:0000256" key="1">
    <source>
        <dbReference type="SAM" id="MobiDB-lite"/>
    </source>
</evidence>
<keyword evidence="3" id="KW-1185">Reference proteome</keyword>
<feature type="compositionally biased region" description="Polar residues" evidence="1">
    <location>
        <begin position="138"/>
        <end position="148"/>
    </location>
</feature>
<protein>
    <submittedName>
        <fullName evidence="2">Uncharacterized protein</fullName>
    </submittedName>
</protein>
<dbReference type="OrthoDB" id="10012075at2759"/>
<feature type="region of interest" description="Disordered" evidence="1">
    <location>
        <begin position="42"/>
        <end position="83"/>
    </location>
</feature>
<evidence type="ECO:0000313" key="2">
    <source>
        <dbReference type="EMBL" id="TSN03409.1"/>
    </source>
</evidence>
<dbReference type="EMBL" id="VCAZ01000052">
    <property type="protein sequence ID" value="TSN03409.1"/>
    <property type="molecule type" value="Genomic_DNA"/>
</dbReference>
<sequence>MLSCKNKYTTYDTLFQNYFYLIICGLKIQTIPVLPLTQPVPGDQQADEHDPLQVKTPAGVSTNSTRFDNGTEEKTETEQTEVNEVNYATINYSLLPQKDDGDLKPQKVESDYAEIQIKKPNKDEKKQTLQDEVKQDEVTQSQEGGMES</sequence>
<feature type="compositionally biased region" description="Polar residues" evidence="1">
    <location>
        <begin position="59"/>
        <end position="68"/>
    </location>
</feature>
<organism evidence="2 3">
    <name type="scientific">Bagarius yarrelli</name>
    <name type="common">Goonch</name>
    <name type="synonym">Bagrus yarrelli</name>
    <dbReference type="NCBI Taxonomy" id="175774"/>
    <lineage>
        <taxon>Eukaryota</taxon>
        <taxon>Metazoa</taxon>
        <taxon>Chordata</taxon>
        <taxon>Craniata</taxon>
        <taxon>Vertebrata</taxon>
        <taxon>Euteleostomi</taxon>
        <taxon>Actinopterygii</taxon>
        <taxon>Neopterygii</taxon>
        <taxon>Teleostei</taxon>
        <taxon>Ostariophysi</taxon>
        <taxon>Siluriformes</taxon>
        <taxon>Sisoridae</taxon>
        <taxon>Sisorinae</taxon>
        <taxon>Bagarius</taxon>
    </lineage>
</organism>
<name>A0A556U5Y8_BAGYA</name>
<accession>A0A556U5Y8</accession>
<proteinExistence type="predicted"/>
<evidence type="ECO:0000313" key="3">
    <source>
        <dbReference type="Proteomes" id="UP000319801"/>
    </source>
</evidence>
<feature type="region of interest" description="Disordered" evidence="1">
    <location>
        <begin position="113"/>
        <end position="148"/>
    </location>
</feature>
<gene>
    <name evidence="2" type="ORF">Baya_8545</name>
</gene>
<dbReference type="AlphaFoldDB" id="A0A556U5Y8"/>
<comment type="caution">
    <text evidence="2">The sequence shown here is derived from an EMBL/GenBank/DDBJ whole genome shotgun (WGS) entry which is preliminary data.</text>
</comment>